<dbReference type="InterPro" id="IPR006205">
    <property type="entry name" value="Mev_gal_kin"/>
</dbReference>
<dbReference type="Gene3D" id="3.30.230.10">
    <property type="match status" value="1"/>
</dbReference>
<dbReference type="InterPro" id="IPR036554">
    <property type="entry name" value="GHMP_kinase_C_sf"/>
</dbReference>
<feature type="domain" description="GHMP kinase N-terminal" evidence="13">
    <location>
        <begin position="46"/>
        <end position="113"/>
    </location>
</feature>
<keyword evidence="9" id="KW-0067">ATP-binding</keyword>
<evidence type="ECO:0000256" key="9">
    <source>
        <dbReference type="ARBA" id="ARBA00022840"/>
    </source>
</evidence>
<evidence type="ECO:0000256" key="7">
    <source>
        <dbReference type="ARBA" id="ARBA00022741"/>
    </source>
</evidence>
<dbReference type="InterPro" id="IPR006203">
    <property type="entry name" value="GHMP_knse_ATP-bd_CS"/>
</dbReference>
<name>A0ABX2SYR5_9BACL</name>
<dbReference type="PANTHER" id="PTHR43290:SF2">
    <property type="entry name" value="MEVALONATE KINASE"/>
    <property type="match status" value="1"/>
</dbReference>
<keyword evidence="16" id="KW-1185">Reference proteome</keyword>
<dbReference type="InterPro" id="IPR013750">
    <property type="entry name" value="GHMP_kinase_C_dom"/>
</dbReference>
<dbReference type="EMBL" id="JACBYF010000006">
    <property type="protein sequence ID" value="NYS47438.1"/>
    <property type="molecule type" value="Genomic_DNA"/>
</dbReference>
<reference evidence="15 16" key="1">
    <citation type="submission" date="2020-07" db="EMBL/GenBank/DDBJ databases">
        <title>MOT database genomes.</title>
        <authorList>
            <person name="Joseph S."/>
            <person name="Aduse-Opoku J."/>
            <person name="Hashim A."/>
            <person name="Wade W."/>
            <person name="Curtis M."/>
        </authorList>
    </citation>
    <scope>NUCLEOTIDE SEQUENCE [LARGE SCALE GENOMIC DNA]</scope>
    <source>
        <strain evidence="15 16">CIP 106318</strain>
    </source>
</reference>
<evidence type="ECO:0000256" key="8">
    <source>
        <dbReference type="ARBA" id="ARBA00022777"/>
    </source>
</evidence>
<dbReference type="RefSeq" id="WP_179941223.1">
    <property type="nucleotide sequence ID" value="NZ_JACBYF010000006.1"/>
</dbReference>
<keyword evidence="4" id="KW-0963">Cytoplasm</keyword>
<keyword evidence="5" id="KW-0444">Lipid biosynthesis</keyword>
<dbReference type="Pfam" id="PF00288">
    <property type="entry name" value="GHMP_kinases_N"/>
    <property type="match status" value="1"/>
</dbReference>
<evidence type="ECO:0000259" key="14">
    <source>
        <dbReference type="Pfam" id="PF08544"/>
    </source>
</evidence>
<dbReference type="InterPro" id="IPR006204">
    <property type="entry name" value="GHMP_kinase_N_dom"/>
</dbReference>
<comment type="subcellular location">
    <subcellularLocation>
        <location evidence="1">Cytoplasm</location>
    </subcellularLocation>
</comment>
<comment type="caution">
    <text evidence="15">The sequence shown here is derived from an EMBL/GenBank/DDBJ whole genome shotgun (WGS) entry which is preliminary data.</text>
</comment>
<gene>
    <name evidence="15" type="primary">mvk</name>
    <name evidence="15" type="ORF">HZY85_04415</name>
</gene>
<evidence type="ECO:0000256" key="12">
    <source>
        <dbReference type="ARBA" id="ARBA00029438"/>
    </source>
</evidence>
<evidence type="ECO:0000256" key="4">
    <source>
        <dbReference type="ARBA" id="ARBA00022490"/>
    </source>
</evidence>
<dbReference type="NCBIfam" id="TIGR00549">
    <property type="entry name" value="mevalon_kin"/>
    <property type="match status" value="1"/>
</dbReference>
<keyword evidence="11" id="KW-0443">Lipid metabolism</keyword>
<keyword evidence="7" id="KW-0547">Nucleotide-binding</keyword>
<keyword evidence="8 15" id="KW-0418">Kinase</keyword>
<dbReference type="Gene3D" id="3.30.70.890">
    <property type="entry name" value="GHMP kinase, C-terminal domain"/>
    <property type="match status" value="1"/>
</dbReference>
<dbReference type="Pfam" id="PF08544">
    <property type="entry name" value="GHMP_kinases_C"/>
    <property type="match status" value="1"/>
</dbReference>
<feature type="domain" description="GHMP kinase C-terminal" evidence="14">
    <location>
        <begin position="184"/>
        <end position="261"/>
    </location>
</feature>
<evidence type="ECO:0000313" key="15">
    <source>
        <dbReference type="EMBL" id="NYS47438.1"/>
    </source>
</evidence>
<dbReference type="SUPFAM" id="SSF55060">
    <property type="entry name" value="GHMP Kinase, C-terminal domain"/>
    <property type="match status" value="1"/>
</dbReference>
<dbReference type="SUPFAM" id="SSF54211">
    <property type="entry name" value="Ribosomal protein S5 domain 2-like"/>
    <property type="match status" value="1"/>
</dbReference>
<protein>
    <recommendedName>
        <fullName evidence="3">mevalonate kinase</fullName>
        <ecNumber evidence="3">2.7.1.36</ecNumber>
    </recommendedName>
</protein>
<evidence type="ECO:0000256" key="6">
    <source>
        <dbReference type="ARBA" id="ARBA00022679"/>
    </source>
</evidence>
<dbReference type="GO" id="GO:0004496">
    <property type="term" value="F:mevalonate kinase activity"/>
    <property type="evidence" value="ECO:0007669"/>
    <property type="project" value="UniProtKB-EC"/>
</dbReference>
<keyword evidence="10" id="KW-0460">Magnesium</keyword>
<dbReference type="Proteomes" id="UP000531840">
    <property type="component" value="Unassembled WGS sequence"/>
</dbReference>
<evidence type="ECO:0000256" key="10">
    <source>
        <dbReference type="ARBA" id="ARBA00022842"/>
    </source>
</evidence>
<evidence type="ECO:0000259" key="13">
    <source>
        <dbReference type="Pfam" id="PF00288"/>
    </source>
</evidence>
<evidence type="ECO:0000256" key="1">
    <source>
        <dbReference type="ARBA" id="ARBA00004496"/>
    </source>
</evidence>
<dbReference type="PROSITE" id="PS00627">
    <property type="entry name" value="GHMP_KINASES_ATP"/>
    <property type="match status" value="1"/>
</dbReference>
<keyword evidence="6 15" id="KW-0808">Transferase</keyword>
<dbReference type="PRINTS" id="PR00959">
    <property type="entry name" value="MEVGALKINASE"/>
</dbReference>
<evidence type="ECO:0000256" key="2">
    <source>
        <dbReference type="ARBA" id="ARBA00006495"/>
    </source>
</evidence>
<accession>A0ABX2SYR5</accession>
<organism evidence="15 16">
    <name type="scientific">Gemelliphila palaticanis</name>
    <dbReference type="NCBI Taxonomy" id="81950"/>
    <lineage>
        <taxon>Bacteria</taxon>
        <taxon>Bacillati</taxon>
        <taxon>Bacillota</taxon>
        <taxon>Bacilli</taxon>
        <taxon>Bacillales</taxon>
        <taxon>Gemellaceae</taxon>
        <taxon>Gemelliphila</taxon>
    </lineage>
</organism>
<dbReference type="InterPro" id="IPR020568">
    <property type="entry name" value="Ribosomal_Su5_D2-typ_SF"/>
</dbReference>
<evidence type="ECO:0000313" key="16">
    <source>
        <dbReference type="Proteomes" id="UP000531840"/>
    </source>
</evidence>
<proteinExistence type="inferred from homology"/>
<evidence type="ECO:0000256" key="3">
    <source>
        <dbReference type="ARBA" id="ARBA00012103"/>
    </source>
</evidence>
<dbReference type="InterPro" id="IPR014721">
    <property type="entry name" value="Ribsml_uS5_D2-typ_fold_subgr"/>
</dbReference>
<sequence>MTHAKAIFFGEHSVVYGKKGITIPLPEMTVKATLIKTNEVQKRDEILQYICEQCKIDNKTKVVIESKIPVGRGLGSSAALSIAIARANNCNNIREIANRCEKFIHGNPSGIDVNQVLSDTPLIFSKNEGARPIEFNLECFLLIIDTGIVGITKNAVERVKNNYNKNEKYIERLGEITEKVITHLQNKDVINVGKFMDEAHYNLEKIGVSHPSNNEVVQICKEYGALGAKITGGGDGGCCIALVKSKDNANYIKNKLKEHGYLSWIVTV</sequence>
<comment type="similarity">
    <text evidence="2">Belongs to the GHMP kinase family. Mevalonate kinase subfamily.</text>
</comment>
<dbReference type="PANTHER" id="PTHR43290">
    <property type="entry name" value="MEVALONATE KINASE"/>
    <property type="match status" value="1"/>
</dbReference>
<evidence type="ECO:0000256" key="11">
    <source>
        <dbReference type="ARBA" id="ARBA00023098"/>
    </source>
</evidence>
<comment type="pathway">
    <text evidence="12">Isoprenoid biosynthesis; isopentenyl diphosphate biosynthesis via mevalonate pathway; isopentenyl diphosphate from (R)-mevalonate: step 1/3.</text>
</comment>
<evidence type="ECO:0000256" key="5">
    <source>
        <dbReference type="ARBA" id="ARBA00022516"/>
    </source>
</evidence>
<dbReference type="EC" id="2.7.1.36" evidence="3"/>